<reference evidence="1 2" key="1">
    <citation type="submission" date="2014-03" db="EMBL/GenBank/DDBJ databases">
        <authorList>
            <person name="Urmite Genomes U."/>
        </authorList>
    </citation>
    <scope>NUCLEOTIDE SEQUENCE [LARGE SCALE GENOMIC DNA]</scope>
    <source>
        <strain evidence="1 2">Vm-5</strain>
    </source>
</reference>
<sequence>MSDKEKQTHAYDEKLEDNTYTMRLGGEVPEGDVNLGYIHTPRLDHNENISIINTSSIPENVIPQEQKVSLAAPDEEGKLVYVSTYTGLDSIQEKPPYDLFPSRDINVTRQFKSNKHSTDEALFYKFEIKYHYDSKQGEPNKVVKYRGDQIKIVDENGNPIDDIKHDIYVMAMEDNPHIHWVKIYLHENTNEIDTFKVRYNHIDKVVPENAVQSSTNELELYSNADNTIEAYGRTKQLIEGGKLRIVNGNSAFQPVERKILDQSDANDEYYYLEEKPANDGYEVFVTQKAEFDPRKKNMFNYKVIARYKDPTGKDQIATVGYINDWVVNPNALLNHEKREYTQEWKQIGMPYGERKLNVKDMIELSQPIGTPSIPQEATYEILDAKGNLMYTTVEAIDNENVETLIQERLNDFAAAKADNVKPDEWTSAKHPNVKLRSLPINHKVSVIAERQKTQWDFEFKVTGSGIIGIPTLYTGNWWVVGDVVIKDESGEQVERVDISTDQHPVTFDSHNQIRIINQRVGSMLEPFIKNYIDKYNNASYEVKSYTAKSDKGDIFLDIDEAGYGYVWGHTTNPKAGGTDIELWETSDNNLDVHGSGHVNYHADGNFTITASPTKLPTEKVPEFVESFAWNMPVITKGENVSVTLDDDGETILVSADKPPIIPLDRSITIEPEPIHKLDGIKKIEELLGEGNIMEQLQLPNDVPIHEVLLRIERGELKGNSMIDQDHRINYRFRQQQDGLIRYPVDQFKDELGVNRLRMSGLYHDYLPVEFKIDYEVAVPVNKKTKMQELFARNAVGAVMIEKTPGIASWKIENGVLKDDENQSAFVGAYNKMHLDVENHVTDFSFKTVGTDDDLVGVLFRVQDEENFYFYAIEGDRNGTAEVSTRIEDVQPASLHEWDIFRRPQASSDQDYLTKRGWRLYHQRVYKVENGKKSVVAEKSTITNQGHIRNWQNNIRVESHGKTTNLYFQTGTIAEEDWKRAYQIETKWNKGAFGVFNYSQNVEFLNIQTSELKTVTGSIPNLNYTGRPRAIMAENTRKFCDQDVKNRIAGSGYNTDSYTPISYVGTVTGNSGEVSVSITGEGPIQVFSFVDETKLAADVDLVAWTHYEDLQASPLFAIKIDDSKKLDIDMPKVEDADLEVENWYLRIKNGRFEKKLQLPYFEPQERTPSIYKTYPVLLNYAPKEPDDIEEVTLQYAVPEYTNQEFYNRPTTLVERETPIILDEFAIKTKYYPICLKSEQEISYIEVTAFRNNQARVLRVKDIDAAKGIIYLIDRIREQDKVIIRYAYEEYWYTYRGFHKREIEYEVIPTEVPMASEVTFEVYAKGERREIEIIEPETRTVFGLTSGFNMNDVYSDTQGINGVANRLPYRWDFYREQQSIINNPVDLLLAGRYLNQITDGVTQPNESVFEDINTYFFSNLGDGIYIVPILEENESVRAENANRTLNEFGVSVNHIGDYSTNDASIEVNTVHPIFESYNGTENSIEIEGDCELVISNSMVTPIAWIDEAREHVIIALYENGDQKVLITCNQSKYLFENDNGYKDIMNQYIEAVLGNASTIENEIIITDEKTFGPVTQKLEETYVTGRYQEEYEINHILKPTELFGEEWVSFVEEFKQHQLELTPNISHQIIGEAPFNSTINYVYDQKHPDQRSMEYNDIISINSIVSIDPILGEKILADYFFHLDLNPSPGHTHTINTNGFLEWIPLDHEIDSYEKREATSNELLVKPMHIYIRPVLIQDKNGDVINGTQNSQVIRHTDQSFWFDDKDFKYDASMFRLGKVILQPNSKIKDSVILDTRTRGGGLDEALSRKIIEEVNKESLHHWDIGYFDGQAYQENGIIIIRLPKTLLKTKDNPSGFYEKEIHEAVNKHKAFGVLPIIEFYDPEELKKTSFPDELDLQNTEIFEI</sequence>
<comment type="caution">
    <text evidence="1">The sequence shown here is derived from an EMBL/GenBank/DDBJ whole genome shotgun (WGS) entry which is preliminary data.</text>
</comment>
<reference evidence="2" key="2">
    <citation type="submission" date="2014-05" db="EMBL/GenBank/DDBJ databases">
        <title>Draft genome sequence of Virgibacillus massiliensis Vm-5.</title>
        <authorList>
            <person name="Khelaifia S."/>
            <person name="Croce O."/>
            <person name="Lagier J.C."/>
            <person name="Raoult D."/>
        </authorList>
    </citation>
    <scope>NUCLEOTIDE SEQUENCE [LARGE SCALE GENOMIC DNA]</scope>
    <source>
        <strain evidence="2">Vm-5</strain>
    </source>
</reference>
<keyword evidence="2" id="KW-1185">Reference proteome</keyword>
<name>A0A024QIK4_9BACI</name>
<proteinExistence type="predicted"/>
<dbReference type="RefSeq" id="WP_038246625.1">
    <property type="nucleotide sequence ID" value="NZ_BNER01000008.1"/>
</dbReference>
<protein>
    <submittedName>
        <fullName evidence="1">Uncharacterized protein</fullName>
    </submittedName>
</protein>
<accession>A0A024QIK4</accession>
<evidence type="ECO:0000313" key="2">
    <source>
        <dbReference type="Proteomes" id="UP000028875"/>
    </source>
</evidence>
<gene>
    <name evidence="1" type="ORF">BN990_04168</name>
</gene>
<dbReference type="Gene3D" id="2.60.120.200">
    <property type="match status" value="1"/>
</dbReference>
<evidence type="ECO:0000313" key="1">
    <source>
        <dbReference type="EMBL" id="CDQ41791.1"/>
    </source>
</evidence>
<organism evidence="1 2">
    <name type="scientific">Virgibacillus massiliensis</name>
    <dbReference type="NCBI Taxonomy" id="1462526"/>
    <lineage>
        <taxon>Bacteria</taxon>
        <taxon>Bacillati</taxon>
        <taxon>Bacillota</taxon>
        <taxon>Bacilli</taxon>
        <taxon>Bacillales</taxon>
        <taxon>Bacillaceae</taxon>
        <taxon>Virgibacillus</taxon>
    </lineage>
</organism>
<dbReference type="STRING" id="1462526.BN990_04168"/>
<dbReference type="Proteomes" id="UP000028875">
    <property type="component" value="Unassembled WGS sequence"/>
</dbReference>
<dbReference type="EMBL" id="CCDP010000003">
    <property type="protein sequence ID" value="CDQ41791.1"/>
    <property type="molecule type" value="Genomic_DNA"/>
</dbReference>
<dbReference type="OrthoDB" id="2974228at2"/>